<dbReference type="InterPro" id="IPR051801">
    <property type="entry name" value="GH28_Enzymes"/>
</dbReference>
<reference evidence="6 7" key="1">
    <citation type="journal article" date="2022" name="Int. J. Syst. Evol. Microbiol.">
        <title>Prevotella herbatica sp. nov., a plant polysaccharide-decomposing anaerobic bacterium isolated from a methanogenic reactor.</title>
        <authorList>
            <person name="Uek A."/>
            <person name="Tonouchi A."/>
            <person name="Kaku N."/>
            <person name="Ueki K."/>
        </authorList>
    </citation>
    <scope>NUCLEOTIDE SEQUENCE [LARGE SCALE GENOMIC DNA]</scope>
    <source>
        <strain evidence="6 7">WR041</strain>
    </source>
</reference>
<keyword evidence="5" id="KW-0732">Signal</keyword>
<gene>
    <name evidence="6" type="ORF">prwr041_12670</name>
</gene>
<dbReference type="Proteomes" id="UP001319045">
    <property type="component" value="Chromosome"/>
</dbReference>
<keyword evidence="2 4" id="KW-0378">Hydrolase</keyword>
<dbReference type="PROSITE" id="PS51257">
    <property type="entry name" value="PROKAR_LIPOPROTEIN"/>
    <property type="match status" value="1"/>
</dbReference>
<protein>
    <submittedName>
        <fullName evidence="6">Exopolygalacturonase</fullName>
    </submittedName>
</protein>
<organism evidence="6 7">
    <name type="scientific">Prevotella herbatica</name>
    <dbReference type="NCBI Taxonomy" id="2801997"/>
    <lineage>
        <taxon>Bacteria</taxon>
        <taxon>Pseudomonadati</taxon>
        <taxon>Bacteroidota</taxon>
        <taxon>Bacteroidia</taxon>
        <taxon>Bacteroidales</taxon>
        <taxon>Prevotellaceae</taxon>
        <taxon>Prevotella</taxon>
    </lineage>
</organism>
<dbReference type="InterPro" id="IPR000743">
    <property type="entry name" value="Glyco_hydro_28"/>
</dbReference>
<evidence type="ECO:0000313" key="6">
    <source>
        <dbReference type="EMBL" id="BCS85374.1"/>
    </source>
</evidence>
<feature type="signal peptide" evidence="5">
    <location>
        <begin position="1"/>
        <end position="19"/>
    </location>
</feature>
<dbReference type="EMBL" id="AP024484">
    <property type="protein sequence ID" value="BCS85374.1"/>
    <property type="molecule type" value="Genomic_DNA"/>
</dbReference>
<proteinExistence type="inferred from homology"/>
<keyword evidence="3 4" id="KW-0326">Glycosidase</keyword>
<feature type="chain" id="PRO_5047085010" evidence="5">
    <location>
        <begin position="20"/>
        <end position="444"/>
    </location>
</feature>
<evidence type="ECO:0000256" key="5">
    <source>
        <dbReference type="SAM" id="SignalP"/>
    </source>
</evidence>
<dbReference type="InterPro" id="IPR006626">
    <property type="entry name" value="PbH1"/>
</dbReference>
<dbReference type="PANTHER" id="PTHR31339">
    <property type="entry name" value="PECTIN LYASE-RELATED"/>
    <property type="match status" value="1"/>
</dbReference>
<dbReference type="InterPro" id="IPR011050">
    <property type="entry name" value="Pectin_lyase_fold/virulence"/>
</dbReference>
<accession>A0ABM7NXY5</accession>
<dbReference type="RefSeq" id="WP_207155517.1">
    <property type="nucleotide sequence ID" value="NZ_AP024484.1"/>
</dbReference>
<evidence type="ECO:0000313" key="7">
    <source>
        <dbReference type="Proteomes" id="UP001319045"/>
    </source>
</evidence>
<evidence type="ECO:0000256" key="1">
    <source>
        <dbReference type="ARBA" id="ARBA00008834"/>
    </source>
</evidence>
<keyword evidence="7" id="KW-1185">Reference proteome</keyword>
<evidence type="ECO:0000256" key="3">
    <source>
        <dbReference type="ARBA" id="ARBA00023295"/>
    </source>
</evidence>
<dbReference type="SUPFAM" id="SSF51126">
    <property type="entry name" value="Pectin lyase-like"/>
    <property type="match status" value="1"/>
</dbReference>
<name>A0ABM7NXY5_9BACT</name>
<evidence type="ECO:0000256" key="4">
    <source>
        <dbReference type="RuleBase" id="RU361169"/>
    </source>
</evidence>
<dbReference type="PANTHER" id="PTHR31339:SF9">
    <property type="entry name" value="PLASMIN AND FIBRONECTIN-BINDING PROTEIN A"/>
    <property type="match status" value="1"/>
</dbReference>
<dbReference type="Gene3D" id="2.160.20.10">
    <property type="entry name" value="Single-stranded right-handed beta-helix, Pectin lyase-like"/>
    <property type="match status" value="1"/>
</dbReference>
<comment type="similarity">
    <text evidence="1 4">Belongs to the glycosyl hydrolase 28 family.</text>
</comment>
<sequence length="444" mass="50329">MIKYLTAFIFIFTACHVTAYSKSQNEKFPDGSTIQSWFTDTAQVNINKLGKQYVITDYGVIKDSSVIQTDRIQSVIDRCHNEGGGVVVIPSGTYLTGSLFFKQGTNLYITKDGKIKGSDAITNYKIKRTRLEGMTTNYFAALINVDGVKDFSIFGKGTIDGNGLKYYDEFWLRRKVNPKCTNLEALRPRMLYISNSNDVKICGVRMINSGFWTNHIYKCNKVKYLGCYIYAPTDGYPKGPSTDAIDIDACENVLINNCFINVNDDGVCLKGGKGTYVDKDSTNGPCRNIIVQYCKFAKAGGGITFGSECYDATNIIMRNCNFNHTSNILLFKMRPDTPQRYEYVRVEDCTGNTIYGIRTKIWTQFFDLKERKDMPRSYVSNVEMRNINITCQKGFYQLKPSDKYDLGSFAFYDINAHDPYGKMDTSFLKSCKINNVRINGDKIQ</sequence>
<dbReference type="InterPro" id="IPR012334">
    <property type="entry name" value="Pectin_lyas_fold"/>
</dbReference>
<evidence type="ECO:0000256" key="2">
    <source>
        <dbReference type="ARBA" id="ARBA00022801"/>
    </source>
</evidence>
<dbReference type="Pfam" id="PF00295">
    <property type="entry name" value="Glyco_hydro_28"/>
    <property type="match status" value="1"/>
</dbReference>
<dbReference type="SMART" id="SM00710">
    <property type="entry name" value="PbH1"/>
    <property type="match status" value="4"/>
</dbReference>